<evidence type="ECO:0000259" key="3">
    <source>
        <dbReference type="Pfam" id="PF08079"/>
    </source>
</evidence>
<dbReference type="InterPro" id="IPR039699">
    <property type="entry name" value="Ribosomal_uL30"/>
</dbReference>
<reference evidence="4 5" key="1">
    <citation type="submission" date="2016-06" db="EMBL/GenBank/DDBJ databases">
        <title>The Draft Genome Sequence and Annotation of the Desert Woodrat Neotoma lepida.</title>
        <authorList>
            <person name="Campbell M."/>
            <person name="Oakeson K.F."/>
            <person name="Yandell M."/>
            <person name="Halpert J.R."/>
            <person name="Dearing D."/>
        </authorList>
    </citation>
    <scope>NUCLEOTIDE SEQUENCE [LARGE SCALE GENOMIC DNA]</scope>
    <source>
        <strain evidence="4">417</strain>
        <tissue evidence="4">Liver</tissue>
    </source>
</reference>
<comment type="caution">
    <text evidence="4">The sequence shown here is derived from an EMBL/GenBank/DDBJ whole genome shotgun (WGS) entry which is preliminary data.</text>
</comment>
<sequence length="169" mass="19680">KLLRKKRSNFAELKVKCLGKFALKTLQKARRKLIYEKAKHYDKEYRQMYQTEIRIARMTRKAGYLCVPVHWKLAFVIRILGINCVSPKVHKVLRLLSLPQIFHGTFAKLNKALINILTTSVNELIYKRGYGKISKKRIALTDHSLIAQSFGKYGIICMKDLIHEIYTDG</sequence>
<evidence type="ECO:0000259" key="2">
    <source>
        <dbReference type="Pfam" id="PF00327"/>
    </source>
</evidence>
<evidence type="ECO:0000256" key="1">
    <source>
        <dbReference type="ARBA" id="ARBA00007594"/>
    </source>
</evidence>
<proteinExistence type="inferred from homology"/>
<feature type="domain" description="Large ribosomal subunit protein uL30-like ferredoxin-like fold" evidence="2">
    <location>
        <begin position="74"/>
        <end position="117"/>
    </location>
</feature>
<evidence type="ECO:0008006" key="6">
    <source>
        <dbReference type="Google" id="ProtNLM"/>
    </source>
</evidence>
<gene>
    <name evidence="4" type="ORF">A6R68_22165</name>
</gene>
<dbReference type="STRING" id="56216.A0A1A6HMH1"/>
<dbReference type="GO" id="GO:0003735">
    <property type="term" value="F:structural constituent of ribosome"/>
    <property type="evidence" value="ECO:0007669"/>
    <property type="project" value="TreeGrafter"/>
</dbReference>
<keyword evidence="5" id="KW-1185">Reference proteome</keyword>
<dbReference type="GO" id="GO:0003723">
    <property type="term" value="F:RNA binding"/>
    <property type="evidence" value="ECO:0007669"/>
    <property type="project" value="TreeGrafter"/>
</dbReference>
<accession>A0A1A6HMH1</accession>
<evidence type="ECO:0000313" key="4">
    <source>
        <dbReference type="EMBL" id="OBS79633.1"/>
    </source>
</evidence>
<protein>
    <recommendedName>
        <fullName evidence="6">Ribosomal protein L30 ferredoxin-like fold domain-containing protein</fullName>
    </recommendedName>
</protein>
<name>A0A1A6HMH1_NEOLE</name>
<dbReference type="PANTHER" id="PTHR11524:SF12">
    <property type="entry name" value="LARGE RIBOSOMAL SUBUNIT PROTEIN UL30"/>
    <property type="match status" value="1"/>
</dbReference>
<comment type="similarity">
    <text evidence="1">Belongs to the universal ribosomal protein uL30 family.</text>
</comment>
<dbReference type="Gene3D" id="3.30.1390.20">
    <property type="entry name" value="Ribosomal protein L30, ferredoxin-like fold domain"/>
    <property type="match status" value="1"/>
</dbReference>
<dbReference type="InterPro" id="IPR036919">
    <property type="entry name" value="Ribo_uL30_ferredoxin-like_sf"/>
</dbReference>
<feature type="domain" description="Large ribosomal subunit protein uL30 N-terminal eukaryotes" evidence="3">
    <location>
        <begin position="3"/>
        <end position="68"/>
    </location>
</feature>
<dbReference type="PANTHER" id="PTHR11524">
    <property type="entry name" value="60S RIBOSOMAL PROTEIN L7"/>
    <property type="match status" value="1"/>
</dbReference>
<dbReference type="InterPro" id="IPR012988">
    <property type="entry name" value="Ribosomal_uL30_N_euk"/>
</dbReference>
<dbReference type="EMBL" id="LZPO01018790">
    <property type="protein sequence ID" value="OBS79633.1"/>
    <property type="molecule type" value="Genomic_DNA"/>
</dbReference>
<dbReference type="Proteomes" id="UP000092124">
    <property type="component" value="Unassembled WGS sequence"/>
</dbReference>
<dbReference type="GO" id="GO:0022625">
    <property type="term" value="C:cytosolic large ribosomal subunit"/>
    <property type="evidence" value="ECO:0007669"/>
    <property type="project" value="TreeGrafter"/>
</dbReference>
<dbReference type="SUPFAM" id="SSF55129">
    <property type="entry name" value="Ribosomal protein L30p/L7e"/>
    <property type="match status" value="1"/>
</dbReference>
<dbReference type="OrthoDB" id="28644at2759"/>
<evidence type="ECO:0000313" key="5">
    <source>
        <dbReference type="Proteomes" id="UP000092124"/>
    </source>
</evidence>
<dbReference type="AlphaFoldDB" id="A0A1A6HMH1"/>
<dbReference type="InterPro" id="IPR016082">
    <property type="entry name" value="Ribosomal_uL30_ferredoxin-like"/>
</dbReference>
<organism evidence="4 5">
    <name type="scientific">Neotoma lepida</name>
    <name type="common">Desert woodrat</name>
    <dbReference type="NCBI Taxonomy" id="56216"/>
    <lineage>
        <taxon>Eukaryota</taxon>
        <taxon>Metazoa</taxon>
        <taxon>Chordata</taxon>
        <taxon>Craniata</taxon>
        <taxon>Vertebrata</taxon>
        <taxon>Euteleostomi</taxon>
        <taxon>Mammalia</taxon>
        <taxon>Eutheria</taxon>
        <taxon>Euarchontoglires</taxon>
        <taxon>Glires</taxon>
        <taxon>Rodentia</taxon>
        <taxon>Myomorpha</taxon>
        <taxon>Muroidea</taxon>
        <taxon>Cricetidae</taxon>
        <taxon>Neotominae</taxon>
        <taxon>Neotoma</taxon>
    </lineage>
</organism>
<dbReference type="Pfam" id="PF08079">
    <property type="entry name" value="Ribosomal_L30_N"/>
    <property type="match status" value="1"/>
</dbReference>
<dbReference type="Pfam" id="PF00327">
    <property type="entry name" value="Ribosomal_L30"/>
    <property type="match status" value="1"/>
</dbReference>
<dbReference type="GO" id="GO:0000463">
    <property type="term" value="P:maturation of LSU-rRNA from tricistronic rRNA transcript (SSU-rRNA, 5.8S rRNA, LSU-rRNA)"/>
    <property type="evidence" value="ECO:0007669"/>
    <property type="project" value="TreeGrafter"/>
</dbReference>
<feature type="non-terminal residue" evidence="4">
    <location>
        <position position="1"/>
    </location>
</feature>